<feature type="compositionally biased region" description="Low complexity" evidence="2">
    <location>
        <begin position="433"/>
        <end position="443"/>
    </location>
</feature>
<evidence type="ECO:0008006" key="7">
    <source>
        <dbReference type="Google" id="ProtNLM"/>
    </source>
</evidence>
<feature type="coiled-coil region" evidence="1">
    <location>
        <begin position="289"/>
        <end position="316"/>
    </location>
</feature>
<reference evidence="5" key="2">
    <citation type="submission" date="2019-11" db="EMBL/GenBank/DDBJ databases">
        <authorList>
            <person name="Feng L."/>
        </authorList>
    </citation>
    <scope>NUCLEOTIDE SEQUENCE</scope>
    <source>
        <strain evidence="5">BdentiumLFYP24</strain>
    </source>
</reference>
<proteinExistence type="predicted"/>
<evidence type="ECO:0000256" key="2">
    <source>
        <dbReference type="SAM" id="MobiDB-lite"/>
    </source>
</evidence>
<organism evidence="5">
    <name type="scientific">Bifidobacterium dentium</name>
    <dbReference type="NCBI Taxonomy" id="1689"/>
    <lineage>
        <taxon>Bacteria</taxon>
        <taxon>Bacillati</taxon>
        <taxon>Actinomycetota</taxon>
        <taxon>Actinomycetes</taxon>
        <taxon>Bifidobacteriales</taxon>
        <taxon>Bifidobacteriaceae</taxon>
        <taxon>Bifidobacterium</taxon>
    </lineage>
</organism>
<name>A0A6N2UTX8_9BIFI</name>
<dbReference type="Proteomes" id="UP000429211">
    <property type="component" value="Unassembled WGS sequence"/>
</dbReference>
<sequence>MGNDEHDSKPVEGALASRSRDIVDTFWDIPPLSFSESEFATEEPLSESGRVISSMGKAELDAETENAAPVMTITAPAVETPVVTTKVTDAAETMPLADSSIPQAFDVPSSDNAADAAAKTAGSIEDISNDPEHDPLKLVPILPKQPSNAKKIIIGVITAIIAVAVIIGLILTWHNRQTSQERRAAVTTCERAKNKYDSANTSMAAALKKATALQSTTANQVMDAQTLTKLNDAITKAQNMKTIGGCEASQSDSVLRQHARSMSKQISGIKETTKALTSATTAVTDSKTAKTKQDAIDQARKNLQDAIDAAQKLLDGSLYKVADNSTRVALENAIDTAQALIDGNSTDTKAMQDAVSGITSASDSVNASIDAQNQANTNTNGNTNTYRRGATTTVPEPSASTESESPSQSATETPKDDGSSSTTPVDPSPSPTTPSSSGTSNDTSESDTSD</sequence>
<dbReference type="EMBL" id="CACRSP010000015">
    <property type="protein sequence ID" value="VYT21238.1"/>
    <property type="molecule type" value="Genomic_DNA"/>
</dbReference>
<feature type="region of interest" description="Disordered" evidence="2">
    <location>
        <begin position="372"/>
        <end position="450"/>
    </location>
</feature>
<dbReference type="RefSeq" id="WP_034522526.1">
    <property type="nucleotide sequence ID" value="NZ_CACRSP010000015.1"/>
</dbReference>
<dbReference type="AlphaFoldDB" id="A0A6N2UTX8"/>
<keyword evidence="3" id="KW-0472">Membrane</keyword>
<keyword evidence="3" id="KW-0812">Transmembrane</keyword>
<accession>A0A6N2UTX8</accession>
<protein>
    <recommendedName>
        <fullName evidence="7">Sugar-binding protein</fullName>
    </recommendedName>
</protein>
<evidence type="ECO:0000313" key="6">
    <source>
        <dbReference type="Proteomes" id="UP000429211"/>
    </source>
</evidence>
<dbReference type="Gene3D" id="1.20.120.1850">
    <property type="entry name" value="Ebh helix bundles repeating unit (S and A modules)"/>
    <property type="match status" value="1"/>
</dbReference>
<evidence type="ECO:0000256" key="3">
    <source>
        <dbReference type="SAM" id="Phobius"/>
    </source>
</evidence>
<feature type="compositionally biased region" description="Low complexity" evidence="2">
    <location>
        <begin position="372"/>
        <end position="412"/>
    </location>
</feature>
<feature type="transmembrane region" description="Helical" evidence="3">
    <location>
        <begin position="152"/>
        <end position="173"/>
    </location>
</feature>
<dbReference type="EMBL" id="WDPD01000001">
    <property type="protein sequence ID" value="KAB7462544.1"/>
    <property type="molecule type" value="Genomic_DNA"/>
</dbReference>
<reference evidence="4 6" key="1">
    <citation type="journal article" date="2019" name="Nat. Med.">
        <title>A library of human gut bacterial isolates paired with longitudinal multiomics data enables mechanistic microbiome research.</title>
        <authorList>
            <person name="Poyet M."/>
            <person name="Groussin M."/>
            <person name="Gibbons S.M."/>
            <person name="Avila-Pacheco J."/>
            <person name="Jiang X."/>
            <person name="Kearney S.M."/>
            <person name="Perrotta A.R."/>
            <person name="Berdy B."/>
            <person name="Zhao S."/>
            <person name="Lieberman T.D."/>
            <person name="Swanson P.K."/>
            <person name="Smith M."/>
            <person name="Roesemann S."/>
            <person name="Alexander J.E."/>
            <person name="Rich S.A."/>
            <person name="Livny J."/>
            <person name="Vlamakis H."/>
            <person name="Clish C."/>
            <person name="Bullock K."/>
            <person name="Deik A."/>
            <person name="Scott J."/>
            <person name="Pierce K.A."/>
            <person name="Xavier R.J."/>
            <person name="Alm E.J."/>
        </authorList>
    </citation>
    <scope>NUCLEOTIDE SEQUENCE [LARGE SCALE GENOMIC DNA]</scope>
    <source>
        <strain evidence="4 6">BIOML-A2</strain>
    </source>
</reference>
<keyword evidence="1" id="KW-0175">Coiled coil</keyword>
<keyword evidence="3" id="KW-1133">Transmembrane helix</keyword>
<evidence type="ECO:0000256" key="1">
    <source>
        <dbReference type="SAM" id="Coils"/>
    </source>
</evidence>
<evidence type="ECO:0000313" key="4">
    <source>
        <dbReference type="EMBL" id="KAB7462544.1"/>
    </source>
</evidence>
<gene>
    <name evidence="5" type="ORF">BDLFYP24_00573</name>
    <name evidence="4" type="ORF">GBB04_01875</name>
</gene>
<evidence type="ECO:0000313" key="5">
    <source>
        <dbReference type="EMBL" id="VYT21238.1"/>
    </source>
</evidence>